<gene>
    <name evidence="9" type="ORF">VPK24_14360</name>
</gene>
<dbReference type="InterPro" id="IPR006189">
    <property type="entry name" value="CHASE_dom"/>
</dbReference>
<dbReference type="SMART" id="SM00331">
    <property type="entry name" value="PP2C_SIG"/>
    <property type="match status" value="1"/>
</dbReference>
<comment type="subcellular location">
    <subcellularLocation>
        <location evidence="1">Membrane</location>
    </subcellularLocation>
</comment>
<comment type="caution">
    <text evidence="9">The sequence shown here is derived from an EMBL/GenBank/DDBJ whole genome shotgun (WGS) entry which is preliminary data.</text>
</comment>
<keyword evidence="6" id="KW-0175">Coiled coil</keyword>
<dbReference type="InterPro" id="IPR001932">
    <property type="entry name" value="PPM-type_phosphatase-like_dom"/>
</dbReference>
<dbReference type="PANTHER" id="PTHR43156:SF2">
    <property type="entry name" value="STAGE II SPORULATION PROTEIN E"/>
    <property type="match status" value="1"/>
</dbReference>
<evidence type="ECO:0000256" key="2">
    <source>
        <dbReference type="ARBA" id="ARBA00022692"/>
    </source>
</evidence>
<organism evidence="9 10">
    <name type="scientific">Limnothrix redekei LRLZ20PSL1</name>
    <dbReference type="NCBI Taxonomy" id="3112953"/>
    <lineage>
        <taxon>Bacteria</taxon>
        <taxon>Bacillati</taxon>
        <taxon>Cyanobacteriota</taxon>
        <taxon>Cyanophyceae</taxon>
        <taxon>Pseudanabaenales</taxon>
        <taxon>Pseudanabaenaceae</taxon>
        <taxon>Limnothrix</taxon>
    </lineage>
</organism>
<feature type="domain" description="CHASE" evidence="8">
    <location>
        <begin position="116"/>
        <end position="257"/>
    </location>
</feature>
<keyword evidence="2 7" id="KW-0812">Transmembrane</keyword>
<dbReference type="RefSeq" id="WP_393014389.1">
    <property type="nucleotide sequence ID" value="NZ_JAZAQF010000082.1"/>
</dbReference>
<dbReference type="PROSITE" id="PS50839">
    <property type="entry name" value="CHASE"/>
    <property type="match status" value="1"/>
</dbReference>
<dbReference type="Pfam" id="PF07228">
    <property type="entry name" value="SpoIIE"/>
    <property type="match status" value="1"/>
</dbReference>
<name>A0ABW7CCF2_9CYAN</name>
<evidence type="ECO:0000313" key="9">
    <source>
        <dbReference type="EMBL" id="MFG3818827.1"/>
    </source>
</evidence>
<proteinExistence type="predicted"/>
<dbReference type="EMBL" id="JAZAQF010000082">
    <property type="protein sequence ID" value="MFG3818827.1"/>
    <property type="molecule type" value="Genomic_DNA"/>
</dbReference>
<evidence type="ECO:0000256" key="6">
    <source>
        <dbReference type="SAM" id="Coils"/>
    </source>
</evidence>
<keyword evidence="5 7" id="KW-0472">Membrane</keyword>
<feature type="coiled-coil region" evidence="6">
    <location>
        <begin position="303"/>
        <end position="330"/>
    </location>
</feature>
<dbReference type="Gene3D" id="3.30.450.350">
    <property type="entry name" value="CHASE domain"/>
    <property type="match status" value="1"/>
</dbReference>
<keyword evidence="10" id="KW-1185">Reference proteome</keyword>
<dbReference type="Gene3D" id="3.60.40.10">
    <property type="entry name" value="PPM-type phosphatase domain"/>
    <property type="match status" value="1"/>
</dbReference>
<dbReference type="SUPFAM" id="SSF81606">
    <property type="entry name" value="PP2C-like"/>
    <property type="match status" value="1"/>
</dbReference>
<dbReference type="InterPro" id="IPR052016">
    <property type="entry name" value="Bact_Sigma-Reg"/>
</dbReference>
<feature type="transmembrane region" description="Helical" evidence="7">
    <location>
        <begin position="20"/>
        <end position="39"/>
    </location>
</feature>
<evidence type="ECO:0000259" key="8">
    <source>
        <dbReference type="PROSITE" id="PS50839"/>
    </source>
</evidence>
<dbReference type="Pfam" id="PF03924">
    <property type="entry name" value="CHASE"/>
    <property type="match status" value="1"/>
</dbReference>
<feature type="transmembrane region" description="Helical" evidence="7">
    <location>
        <begin position="270"/>
        <end position="290"/>
    </location>
</feature>
<dbReference type="InterPro" id="IPR036457">
    <property type="entry name" value="PPM-type-like_dom_sf"/>
</dbReference>
<dbReference type="SMART" id="SM01079">
    <property type="entry name" value="CHASE"/>
    <property type="match status" value="1"/>
</dbReference>
<keyword evidence="3" id="KW-0378">Hydrolase</keyword>
<accession>A0ABW7CCF2</accession>
<evidence type="ECO:0000256" key="4">
    <source>
        <dbReference type="ARBA" id="ARBA00022989"/>
    </source>
</evidence>
<evidence type="ECO:0000256" key="1">
    <source>
        <dbReference type="ARBA" id="ARBA00004370"/>
    </source>
</evidence>
<reference evidence="10" key="1">
    <citation type="journal article" date="2024" name="Algal Res.">
        <title>Biochemical, toxicological and genomic investigation of a high-biomass producing Limnothrix strain isolated from Italian shallow drinking water reservoir.</title>
        <authorList>
            <person name="Simonazzi M."/>
            <person name="Shishido T.K."/>
            <person name="Delbaje E."/>
            <person name="Wahlsten M."/>
            <person name="Fewer D.P."/>
            <person name="Sivonen K."/>
            <person name="Pezzolesi L."/>
            <person name="Pistocchi R."/>
        </authorList>
    </citation>
    <scope>NUCLEOTIDE SEQUENCE [LARGE SCALE GENOMIC DNA]</scope>
    <source>
        <strain evidence="10">LRLZ20PSL1</strain>
    </source>
</reference>
<dbReference type="Proteomes" id="UP001604335">
    <property type="component" value="Unassembled WGS sequence"/>
</dbReference>
<sequence length="586" mass="63700">MPTSLRRSPPLRFGQAQSIGAAATAALIVLVATSVLVGSENRQFRSQERATVLSKLSTVRAKLEGYINSQLLLAESLAAYVAANPQVTQAEFARMGTVLLEKNSGIRSVNLAKNSVISHIYPLRGNELALGLNLVAKPEQRAAVERAIQQKRSTIAGPVKLVQGGVAFINRTPAFVVDQPGLNSSPTYWGLASVVVDEMAIYEAADLPKVSQQLAITIRGKDGLGERGDVFWGQAQVFQQDPVLVVAAIPNGSWQLAAIPRSGWRDRSPIAGVIWLLGGALSIGVGAVVWKLMGEPIRLQQAIDQATAELQTALQDLRQEMDNRQQVEAALSNSQLALTKTQAELEIAHRLHKMLLPPKSELAAIESLEIASFTAAAAEVSGDYYDVICQGDHIKIGIGDVTGHGLESGLLMLMIQMAARTLLAACEHNSARFLNTINRAIYENLQRMNLHKHATLALLDYQGGRLCLTGQHEEVVVVRSSGVIERFDTMDLGFPIGIEPDIAHWVQKATLELQSGDVVVLYTDGITEAQGDRQTAYGLERLCWVACQQRDRPAAEIVEAIVADLRSHLNHQQPEDDMTLLVLKQR</sequence>
<evidence type="ECO:0000256" key="3">
    <source>
        <dbReference type="ARBA" id="ARBA00022801"/>
    </source>
</evidence>
<dbReference type="PANTHER" id="PTHR43156">
    <property type="entry name" value="STAGE II SPORULATION PROTEIN E-RELATED"/>
    <property type="match status" value="1"/>
</dbReference>
<protein>
    <submittedName>
        <fullName evidence="9">SpoIIE family protein phosphatase</fullName>
    </submittedName>
</protein>
<evidence type="ECO:0000256" key="7">
    <source>
        <dbReference type="SAM" id="Phobius"/>
    </source>
</evidence>
<evidence type="ECO:0000256" key="5">
    <source>
        <dbReference type="ARBA" id="ARBA00023136"/>
    </source>
</evidence>
<dbReference type="InterPro" id="IPR042240">
    <property type="entry name" value="CHASE_sf"/>
</dbReference>
<evidence type="ECO:0000313" key="10">
    <source>
        <dbReference type="Proteomes" id="UP001604335"/>
    </source>
</evidence>
<keyword evidence="4 7" id="KW-1133">Transmembrane helix</keyword>